<dbReference type="Proteomes" id="UP001154265">
    <property type="component" value="Unassembled WGS sequence"/>
</dbReference>
<reference evidence="1" key="1">
    <citation type="journal article" date="2022" name="Genome Biol. Evol.">
        <title>A New Gene Family Diagnostic for Intracellular Biomineralization of Amorphous Ca Carbonates by Cyanobacteria.</title>
        <authorList>
            <person name="Benzerara K."/>
            <person name="Duprat E."/>
            <person name="Bitard-Feildel T."/>
            <person name="Caumes G."/>
            <person name="Cassier-Chauvat C."/>
            <person name="Chauvat F."/>
            <person name="Dezi M."/>
            <person name="Diop S.I."/>
            <person name="Gaschignard G."/>
            <person name="Gorgen S."/>
            <person name="Gugger M."/>
            <person name="Lopez-Garcia P."/>
            <person name="Millet M."/>
            <person name="Skouri-Panet F."/>
            <person name="Moreira D."/>
            <person name="Callebaut I."/>
        </authorList>
    </citation>
    <scope>NUCLEOTIDE SEQUENCE</scope>
    <source>
        <strain evidence="1">G9</strain>
    </source>
</reference>
<dbReference type="EMBL" id="JAKKUT010000008">
    <property type="protein sequence ID" value="MDG2992434.1"/>
    <property type="molecule type" value="Genomic_DNA"/>
</dbReference>
<organism evidence="1 2">
    <name type="scientific">Candidatus Synechococcus calcipolaris G9</name>
    <dbReference type="NCBI Taxonomy" id="1497997"/>
    <lineage>
        <taxon>Bacteria</taxon>
        <taxon>Bacillati</taxon>
        <taxon>Cyanobacteriota</taxon>
        <taxon>Cyanophyceae</taxon>
        <taxon>Synechococcales</taxon>
        <taxon>Synechococcaceae</taxon>
        <taxon>Synechococcus</taxon>
    </lineage>
</organism>
<name>A0ABT6F3M3_9SYNE</name>
<comment type="caution">
    <text evidence="1">The sequence shown here is derived from an EMBL/GenBank/DDBJ whole genome shotgun (WGS) entry which is preliminary data.</text>
</comment>
<keyword evidence="2" id="KW-1185">Reference proteome</keyword>
<dbReference type="RefSeq" id="WP_277868346.1">
    <property type="nucleotide sequence ID" value="NZ_JAKKUT010000008.1"/>
</dbReference>
<sequence>MNMPPITGNWGQYGNWKTLQTIVKTADPDTPPEFAFPLEPEEIITPNYLLLVGCSSPIAKPHWQFGGMLRGGYLLNQHGSAQIGEVALFSSYKIPLNYYQICFIPPNGSDFYFWKYFIPPWIWDIRIEFWYFDSDYQFLDPLMLEQIHDQTVNV</sequence>
<proteinExistence type="predicted"/>
<gene>
    <name evidence="1" type="ORF">L3556_16060</name>
</gene>
<protein>
    <submittedName>
        <fullName evidence="1">Uncharacterized protein</fullName>
    </submittedName>
</protein>
<reference evidence="1" key="2">
    <citation type="submission" date="2022-01" db="EMBL/GenBank/DDBJ databases">
        <authorList>
            <person name="Zivanovic Y."/>
            <person name="Moreira D."/>
            <person name="Lopez-Garcia P."/>
        </authorList>
    </citation>
    <scope>NUCLEOTIDE SEQUENCE</scope>
    <source>
        <strain evidence="1">G9</strain>
    </source>
</reference>
<evidence type="ECO:0000313" key="2">
    <source>
        <dbReference type="Proteomes" id="UP001154265"/>
    </source>
</evidence>
<accession>A0ABT6F3M3</accession>
<evidence type="ECO:0000313" key="1">
    <source>
        <dbReference type="EMBL" id="MDG2992434.1"/>
    </source>
</evidence>